<feature type="compositionally biased region" description="Low complexity" evidence="1">
    <location>
        <begin position="29"/>
        <end position="39"/>
    </location>
</feature>
<protein>
    <submittedName>
        <fullName evidence="2">Uncharacterized protein</fullName>
    </submittedName>
</protein>
<name>A0AAV7TZI8_PLEWA</name>
<organism evidence="2 3">
    <name type="scientific">Pleurodeles waltl</name>
    <name type="common">Iberian ribbed newt</name>
    <dbReference type="NCBI Taxonomy" id="8319"/>
    <lineage>
        <taxon>Eukaryota</taxon>
        <taxon>Metazoa</taxon>
        <taxon>Chordata</taxon>
        <taxon>Craniata</taxon>
        <taxon>Vertebrata</taxon>
        <taxon>Euteleostomi</taxon>
        <taxon>Amphibia</taxon>
        <taxon>Batrachia</taxon>
        <taxon>Caudata</taxon>
        <taxon>Salamandroidea</taxon>
        <taxon>Salamandridae</taxon>
        <taxon>Pleurodelinae</taxon>
        <taxon>Pleurodeles</taxon>
    </lineage>
</organism>
<gene>
    <name evidence="2" type="ORF">NDU88_006859</name>
</gene>
<evidence type="ECO:0000313" key="3">
    <source>
        <dbReference type="Proteomes" id="UP001066276"/>
    </source>
</evidence>
<accession>A0AAV7TZI8</accession>
<sequence>MPSNQAPSPVKGGTFKYLSGWIEKMMPGSSSTSENSTSEGCPGEESGKHRIHERRAVRTELREKTPGTAGGTRRRRTIPRSRVQVEEQEAARPA</sequence>
<feature type="region of interest" description="Disordered" evidence="1">
    <location>
        <begin position="25"/>
        <end position="94"/>
    </location>
</feature>
<dbReference type="Proteomes" id="UP001066276">
    <property type="component" value="Chromosome 3_2"/>
</dbReference>
<proteinExistence type="predicted"/>
<reference evidence="2" key="1">
    <citation type="journal article" date="2022" name="bioRxiv">
        <title>Sequencing and chromosome-scale assembly of the giantPleurodeles waltlgenome.</title>
        <authorList>
            <person name="Brown T."/>
            <person name="Elewa A."/>
            <person name="Iarovenko S."/>
            <person name="Subramanian E."/>
            <person name="Araus A.J."/>
            <person name="Petzold A."/>
            <person name="Susuki M."/>
            <person name="Suzuki K.-i.T."/>
            <person name="Hayashi T."/>
            <person name="Toyoda A."/>
            <person name="Oliveira C."/>
            <person name="Osipova E."/>
            <person name="Leigh N.D."/>
            <person name="Simon A."/>
            <person name="Yun M.H."/>
        </authorList>
    </citation>
    <scope>NUCLEOTIDE SEQUENCE</scope>
    <source>
        <strain evidence="2">20211129_DDA</strain>
        <tissue evidence="2">Liver</tissue>
    </source>
</reference>
<dbReference type="AlphaFoldDB" id="A0AAV7TZI8"/>
<evidence type="ECO:0000256" key="1">
    <source>
        <dbReference type="SAM" id="MobiDB-lite"/>
    </source>
</evidence>
<keyword evidence="3" id="KW-1185">Reference proteome</keyword>
<dbReference type="EMBL" id="JANPWB010000006">
    <property type="protein sequence ID" value="KAJ1181656.1"/>
    <property type="molecule type" value="Genomic_DNA"/>
</dbReference>
<comment type="caution">
    <text evidence="2">The sequence shown here is derived from an EMBL/GenBank/DDBJ whole genome shotgun (WGS) entry which is preliminary data.</text>
</comment>
<evidence type="ECO:0000313" key="2">
    <source>
        <dbReference type="EMBL" id="KAJ1181656.1"/>
    </source>
</evidence>
<feature type="compositionally biased region" description="Basic and acidic residues" evidence="1">
    <location>
        <begin position="54"/>
        <end position="65"/>
    </location>
</feature>